<feature type="transmembrane region" description="Helical" evidence="1">
    <location>
        <begin position="207"/>
        <end position="230"/>
    </location>
</feature>
<reference evidence="2 3" key="1">
    <citation type="submission" date="2022-06" db="EMBL/GenBank/DDBJ databases">
        <title>Isolation of gut microbiota from human fecal samples.</title>
        <authorList>
            <person name="Pamer E.G."/>
            <person name="Barat B."/>
            <person name="Waligurski E."/>
            <person name="Medina S."/>
            <person name="Paddock L."/>
            <person name="Mostad J."/>
        </authorList>
    </citation>
    <scope>NUCLEOTIDE SEQUENCE [LARGE SCALE GENOMIC DNA]</scope>
    <source>
        <strain evidence="2 3">DFI.7.95</strain>
    </source>
</reference>
<dbReference type="Proteomes" id="UP001524478">
    <property type="component" value="Unassembled WGS sequence"/>
</dbReference>
<feature type="transmembrane region" description="Helical" evidence="1">
    <location>
        <begin position="56"/>
        <end position="74"/>
    </location>
</feature>
<comment type="caution">
    <text evidence="2">The sequence shown here is derived from an EMBL/GenBank/DDBJ whole genome shotgun (WGS) entry which is preliminary data.</text>
</comment>
<dbReference type="PANTHER" id="PTHR36111">
    <property type="entry name" value="INNER MEMBRANE PROTEIN-RELATED"/>
    <property type="match status" value="1"/>
</dbReference>
<feature type="transmembrane region" description="Helical" evidence="1">
    <location>
        <begin position="180"/>
        <end position="201"/>
    </location>
</feature>
<dbReference type="PANTHER" id="PTHR36111:SF2">
    <property type="entry name" value="INNER MEMBRANE PROTEIN"/>
    <property type="match status" value="1"/>
</dbReference>
<feature type="transmembrane region" description="Helical" evidence="1">
    <location>
        <begin position="32"/>
        <end position="50"/>
    </location>
</feature>
<gene>
    <name evidence="2" type="ORF">NE686_13770</name>
</gene>
<dbReference type="EMBL" id="JANGAC010000010">
    <property type="protein sequence ID" value="MCQ4924165.1"/>
    <property type="molecule type" value="Genomic_DNA"/>
</dbReference>
<dbReference type="InterPro" id="IPR007563">
    <property type="entry name" value="DUF554"/>
</dbReference>
<evidence type="ECO:0000256" key="1">
    <source>
        <dbReference type="SAM" id="Phobius"/>
    </source>
</evidence>
<dbReference type="Pfam" id="PF04474">
    <property type="entry name" value="DUF554"/>
    <property type="match status" value="1"/>
</dbReference>
<keyword evidence="1" id="KW-0472">Membrane</keyword>
<keyword evidence="1" id="KW-1133">Transmembrane helix</keyword>
<dbReference type="RefSeq" id="WP_256311975.1">
    <property type="nucleotide sequence ID" value="NZ_JANGAC010000010.1"/>
</dbReference>
<feature type="transmembrane region" description="Helical" evidence="1">
    <location>
        <begin position="95"/>
        <end position="118"/>
    </location>
</feature>
<evidence type="ECO:0000313" key="2">
    <source>
        <dbReference type="EMBL" id="MCQ4924165.1"/>
    </source>
</evidence>
<sequence length="231" mass="24211">MLGTIVNALAIILGSLLGIGVKKGIKDDYKNTIMDGIGLAVIIIGIMGGIKSENIILVIGSIVVGSVIGEVIEIENKLDNLGDFLQDKFGGKDSNFSKGFVTASLVYCVGAMAIVGSLESGIQGNHQTLFAKSILDGISAIIFASTLGIGVAFSSIPVFIYQGSITLLANFIKDLLTVQVVNEMSAVGGLLIMAIGINILGIKKIKVGNMLPAVFIPIIYYILVNLVNLIR</sequence>
<keyword evidence="1" id="KW-0812">Transmembrane</keyword>
<accession>A0ABT1SCX5</accession>
<proteinExistence type="predicted"/>
<evidence type="ECO:0000313" key="3">
    <source>
        <dbReference type="Proteomes" id="UP001524478"/>
    </source>
</evidence>
<organism evidence="2 3">
    <name type="scientific">Tissierella carlieri</name>
    <dbReference type="NCBI Taxonomy" id="689904"/>
    <lineage>
        <taxon>Bacteria</taxon>
        <taxon>Bacillati</taxon>
        <taxon>Bacillota</taxon>
        <taxon>Tissierellia</taxon>
        <taxon>Tissierellales</taxon>
        <taxon>Tissierellaceae</taxon>
        <taxon>Tissierella</taxon>
    </lineage>
</organism>
<feature type="transmembrane region" description="Helical" evidence="1">
    <location>
        <begin position="6"/>
        <end position="25"/>
    </location>
</feature>
<feature type="transmembrane region" description="Helical" evidence="1">
    <location>
        <begin position="138"/>
        <end position="160"/>
    </location>
</feature>
<protein>
    <submittedName>
        <fullName evidence="2">DUF554 domain-containing protein</fullName>
    </submittedName>
</protein>
<keyword evidence="3" id="KW-1185">Reference proteome</keyword>
<name>A0ABT1SCX5_9FIRM</name>